<keyword evidence="1" id="KW-1133">Transmembrane helix</keyword>
<gene>
    <name evidence="2" type="ORF">GM49_1670</name>
</gene>
<evidence type="ECO:0000313" key="2">
    <source>
        <dbReference type="EMBL" id="KGA03509.1"/>
    </source>
</evidence>
<proteinExistence type="predicted"/>
<feature type="transmembrane region" description="Helical" evidence="1">
    <location>
        <begin position="7"/>
        <end position="26"/>
    </location>
</feature>
<name>A0A094P2B9_9ZZZZ</name>
<comment type="caution">
    <text evidence="2">The sequence shown here is derived from an EMBL/GenBank/DDBJ whole genome shotgun (WGS) entry which is preliminary data.</text>
</comment>
<accession>A0A094P2B9</accession>
<protein>
    <submittedName>
        <fullName evidence="2">Uncharacterized protein</fullName>
    </submittedName>
</protein>
<evidence type="ECO:0000256" key="1">
    <source>
        <dbReference type="SAM" id="Phobius"/>
    </source>
</evidence>
<reference evidence="2" key="1">
    <citation type="submission" date="2014-05" db="EMBL/GenBank/DDBJ databases">
        <title>Key roles for freshwater Actinobacteria revealed by deep metagenomic sequencing.</title>
        <authorList>
            <person name="Ghai R."/>
            <person name="Mizuno C.M."/>
            <person name="Picazo A."/>
            <person name="Camacho A."/>
            <person name="Rodriguez-Valera F."/>
        </authorList>
    </citation>
    <scope>NUCLEOTIDE SEQUENCE</scope>
</reference>
<keyword evidence="1" id="KW-0472">Membrane</keyword>
<keyword evidence="1" id="KW-0812">Transmembrane</keyword>
<sequence>MNQKQSLTASLIVVITGTFLATEFVFPDLQ</sequence>
<dbReference type="AlphaFoldDB" id="A0A094P2B9"/>
<feature type="non-terminal residue" evidence="2">
    <location>
        <position position="30"/>
    </location>
</feature>
<organism evidence="2">
    <name type="scientific">freshwater metagenome</name>
    <dbReference type="NCBI Taxonomy" id="449393"/>
    <lineage>
        <taxon>unclassified sequences</taxon>
        <taxon>metagenomes</taxon>
        <taxon>ecological metagenomes</taxon>
    </lineage>
</organism>
<dbReference type="EMBL" id="JNSJ01000014">
    <property type="protein sequence ID" value="KGA03509.1"/>
    <property type="molecule type" value="Genomic_DNA"/>
</dbReference>